<dbReference type="GO" id="GO:0016020">
    <property type="term" value="C:membrane"/>
    <property type="evidence" value="ECO:0007669"/>
    <property type="project" value="InterPro"/>
</dbReference>
<dbReference type="SUPFAM" id="SSF117892">
    <property type="entry name" value="Band 7/SPFH domain"/>
    <property type="match status" value="1"/>
</dbReference>
<dbReference type="Gene3D" id="3.30.479.30">
    <property type="entry name" value="Band 7 domain"/>
    <property type="match status" value="1"/>
</dbReference>
<sequence length="204" mass="23038">MEFDRLVVSFLVDEVVGGFFISVPPGHIACVYDRGRGVLKHVWGPGLHLKVPFWQIAKLFNAQILEYTITEGFDFSNKEALGDVPIHTTTRDGRHLQIEASVLFRIDKTNAPELWENIGENFVSKVVRPISRSRLSAIFANLDIHQIKSSRTQIEGLLKEELNHHFQEKGLKCEGVLLSEVQAMKEEQPQETIIAQPEVVPATN</sequence>
<dbReference type="PANTHER" id="PTHR23222:SF0">
    <property type="entry name" value="PROHIBITIN 1"/>
    <property type="match status" value="1"/>
</dbReference>
<evidence type="ECO:0000313" key="2">
    <source>
        <dbReference type="EMBL" id="OGY15785.1"/>
    </source>
</evidence>
<comment type="caution">
    <text evidence="2">The sequence shown here is derived from an EMBL/GenBank/DDBJ whole genome shotgun (WGS) entry which is preliminary data.</text>
</comment>
<dbReference type="Proteomes" id="UP000177324">
    <property type="component" value="Unassembled WGS sequence"/>
</dbReference>
<dbReference type="EMBL" id="MHCH01000060">
    <property type="protein sequence ID" value="OGY15785.1"/>
    <property type="molecule type" value="Genomic_DNA"/>
</dbReference>
<organism evidence="2 3">
    <name type="scientific">Candidatus Chisholmbacteria bacterium RIFCSPHIGHO2_01_FULL_48_12</name>
    <dbReference type="NCBI Taxonomy" id="1797589"/>
    <lineage>
        <taxon>Bacteria</taxon>
        <taxon>Candidatus Chisholmiibacteriota</taxon>
    </lineage>
</organism>
<name>A0A1G1VK42_9BACT</name>
<dbReference type="STRING" id="1797589.A2784_01535"/>
<dbReference type="Pfam" id="PF01145">
    <property type="entry name" value="Band_7"/>
    <property type="match status" value="1"/>
</dbReference>
<accession>A0A1G1VK42</accession>
<evidence type="ECO:0000313" key="3">
    <source>
        <dbReference type="Proteomes" id="UP000177324"/>
    </source>
</evidence>
<dbReference type="SMART" id="SM00244">
    <property type="entry name" value="PHB"/>
    <property type="match status" value="1"/>
</dbReference>
<dbReference type="PANTHER" id="PTHR23222">
    <property type="entry name" value="PROHIBITIN"/>
    <property type="match status" value="1"/>
</dbReference>
<protein>
    <recommendedName>
        <fullName evidence="1">Band 7 domain-containing protein</fullName>
    </recommendedName>
</protein>
<gene>
    <name evidence="2" type="ORF">A2784_01535</name>
</gene>
<dbReference type="InterPro" id="IPR000163">
    <property type="entry name" value="Prohibitin"/>
</dbReference>
<evidence type="ECO:0000259" key="1">
    <source>
        <dbReference type="SMART" id="SM00244"/>
    </source>
</evidence>
<proteinExistence type="predicted"/>
<dbReference type="InterPro" id="IPR001107">
    <property type="entry name" value="Band_7"/>
</dbReference>
<reference evidence="2 3" key="1">
    <citation type="journal article" date="2016" name="Nat. Commun.">
        <title>Thousands of microbial genomes shed light on interconnected biogeochemical processes in an aquifer system.</title>
        <authorList>
            <person name="Anantharaman K."/>
            <person name="Brown C.T."/>
            <person name="Hug L.A."/>
            <person name="Sharon I."/>
            <person name="Castelle C.J."/>
            <person name="Probst A.J."/>
            <person name="Thomas B.C."/>
            <person name="Singh A."/>
            <person name="Wilkins M.J."/>
            <person name="Karaoz U."/>
            <person name="Brodie E.L."/>
            <person name="Williams K.H."/>
            <person name="Hubbard S.S."/>
            <person name="Banfield J.F."/>
        </authorList>
    </citation>
    <scope>NUCLEOTIDE SEQUENCE [LARGE SCALE GENOMIC DNA]</scope>
</reference>
<feature type="domain" description="Band 7" evidence="1">
    <location>
        <begin position="17"/>
        <end position="200"/>
    </location>
</feature>
<dbReference type="AlphaFoldDB" id="A0A1G1VK42"/>
<dbReference type="InterPro" id="IPR036013">
    <property type="entry name" value="Band_7/SPFH_dom_sf"/>
</dbReference>